<accession>A0A139WYV3</accession>
<dbReference type="EMBL" id="ANNX02000046">
    <property type="protein sequence ID" value="KYC37583.1"/>
    <property type="molecule type" value="Genomic_DNA"/>
</dbReference>
<sequence length="92" mass="10922">MNISLNPEQEEFIKTQLEKGNYTNASEVISAAFKLLEENVRHQEKLHHKNNENHMVLNDLDDTIIQYFLKISEFALNGYWLDKEEDEAWKNL</sequence>
<dbReference type="InterPro" id="IPR038296">
    <property type="entry name" value="ParD_sf"/>
</dbReference>
<gene>
    <name evidence="2" type="ORF">WA1_39635</name>
</gene>
<protein>
    <recommendedName>
        <fullName evidence="4">CopG family transcriptional regulator</fullName>
    </recommendedName>
</protein>
<dbReference type="GO" id="GO:0006355">
    <property type="term" value="P:regulation of DNA-templated transcription"/>
    <property type="evidence" value="ECO:0007669"/>
    <property type="project" value="InterPro"/>
</dbReference>
<dbReference type="STRING" id="128403.WA1_39635"/>
<evidence type="ECO:0000313" key="3">
    <source>
        <dbReference type="Proteomes" id="UP000076925"/>
    </source>
</evidence>
<keyword evidence="3" id="KW-1185">Reference proteome</keyword>
<evidence type="ECO:0008006" key="4">
    <source>
        <dbReference type="Google" id="ProtNLM"/>
    </source>
</evidence>
<dbReference type="SUPFAM" id="SSF47598">
    <property type="entry name" value="Ribbon-helix-helix"/>
    <property type="match status" value="1"/>
</dbReference>
<dbReference type="AlphaFoldDB" id="A0A139WYV3"/>
<dbReference type="Pfam" id="PF03693">
    <property type="entry name" value="ParD_antitoxin"/>
    <property type="match status" value="1"/>
</dbReference>
<evidence type="ECO:0000313" key="2">
    <source>
        <dbReference type="EMBL" id="KYC37583.1"/>
    </source>
</evidence>
<dbReference type="InterPro" id="IPR010985">
    <property type="entry name" value="Ribbon_hlx_hlx"/>
</dbReference>
<dbReference type="OrthoDB" id="9813823at2"/>
<comment type="caution">
    <text evidence="2">The sequence shown here is derived from an EMBL/GenBank/DDBJ whole genome shotgun (WGS) entry which is preliminary data.</text>
</comment>
<organism evidence="2 3">
    <name type="scientific">Scytonema hofmannii PCC 7110</name>
    <dbReference type="NCBI Taxonomy" id="128403"/>
    <lineage>
        <taxon>Bacteria</taxon>
        <taxon>Bacillati</taxon>
        <taxon>Cyanobacteriota</taxon>
        <taxon>Cyanophyceae</taxon>
        <taxon>Nostocales</taxon>
        <taxon>Scytonemataceae</taxon>
        <taxon>Scytonema</taxon>
    </lineage>
</organism>
<dbReference type="Proteomes" id="UP000076925">
    <property type="component" value="Unassembled WGS sequence"/>
</dbReference>
<dbReference type="InterPro" id="IPR022789">
    <property type="entry name" value="ParD"/>
</dbReference>
<name>A0A139WYV3_9CYAN</name>
<reference evidence="2 3" key="1">
    <citation type="journal article" date="2013" name="Genome Biol. Evol.">
        <title>Genomes of Stigonematalean cyanobacteria (subsection V) and the evolution of oxygenic photosynthesis from prokaryotes to plastids.</title>
        <authorList>
            <person name="Dagan T."/>
            <person name="Roettger M."/>
            <person name="Stucken K."/>
            <person name="Landan G."/>
            <person name="Koch R."/>
            <person name="Major P."/>
            <person name="Gould S.B."/>
            <person name="Goremykin V.V."/>
            <person name="Rippka R."/>
            <person name="Tandeau de Marsac N."/>
            <person name="Gugger M."/>
            <person name="Lockhart P.J."/>
            <person name="Allen J.F."/>
            <person name="Brune I."/>
            <person name="Maus I."/>
            <person name="Puhler A."/>
            <person name="Martin W.F."/>
        </authorList>
    </citation>
    <scope>NUCLEOTIDE SEQUENCE [LARGE SCALE GENOMIC DNA]</scope>
    <source>
        <strain evidence="2 3">PCC 7110</strain>
    </source>
</reference>
<evidence type="ECO:0000256" key="1">
    <source>
        <dbReference type="ARBA" id="ARBA00022649"/>
    </source>
</evidence>
<dbReference type="Gene3D" id="6.10.10.120">
    <property type="entry name" value="Antitoxin ParD1-like"/>
    <property type="match status" value="1"/>
</dbReference>
<proteinExistence type="predicted"/>
<keyword evidence="1" id="KW-1277">Toxin-antitoxin system</keyword>
<dbReference type="RefSeq" id="WP_017746134.1">
    <property type="nucleotide sequence ID" value="NZ_KQ976354.1"/>
</dbReference>